<reference evidence="3" key="1">
    <citation type="submission" date="2016-09" db="EMBL/GenBank/DDBJ databases">
        <authorList>
            <person name="Gulvik C.A."/>
        </authorList>
    </citation>
    <scope>NUCLEOTIDE SEQUENCE [LARGE SCALE GENOMIC DNA]</scope>
    <source>
        <strain evidence="3">LMG 26676</strain>
    </source>
</reference>
<evidence type="ECO:0000313" key="3">
    <source>
        <dbReference type="Proteomes" id="UP000094469"/>
    </source>
</evidence>
<keyword evidence="3" id="KW-1185">Reference proteome</keyword>
<dbReference type="Gene3D" id="3.30.470.20">
    <property type="entry name" value="ATP-grasp fold, B domain"/>
    <property type="match status" value="1"/>
</dbReference>
<dbReference type="GO" id="GO:0046872">
    <property type="term" value="F:metal ion binding"/>
    <property type="evidence" value="ECO:0007669"/>
    <property type="project" value="InterPro"/>
</dbReference>
<dbReference type="Pfam" id="PF02655">
    <property type="entry name" value="ATP-grasp_3"/>
    <property type="match status" value="1"/>
</dbReference>
<proteinExistence type="predicted"/>
<protein>
    <recommendedName>
        <fullName evidence="1">ATP-grasp fold PylC-type domain-containing protein</fullName>
    </recommendedName>
</protein>
<evidence type="ECO:0000259" key="1">
    <source>
        <dbReference type="Pfam" id="PF02655"/>
    </source>
</evidence>
<organism evidence="2 3">
    <name type="scientific">Enterococcus ureilyticus</name>
    <dbReference type="NCBI Taxonomy" id="1131292"/>
    <lineage>
        <taxon>Bacteria</taxon>
        <taxon>Bacillati</taxon>
        <taxon>Bacillota</taxon>
        <taxon>Bacilli</taxon>
        <taxon>Lactobacillales</taxon>
        <taxon>Enterococcaceae</taxon>
        <taxon>Enterococcus</taxon>
    </lineage>
</organism>
<accession>A0A1E5HCU9</accession>
<dbReference type="EMBL" id="MIKC01000012">
    <property type="protein sequence ID" value="OEG22772.1"/>
    <property type="molecule type" value="Genomic_DNA"/>
</dbReference>
<dbReference type="SUPFAM" id="SSF56059">
    <property type="entry name" value="Glutathione synthetase ATP-binding domain-like"/>
    <property type="match status" value="1"/>
</dbReference>
<evidence type="ECO:0000313" key="2">
    <source>
        <dbReference type="EMBL" id="OEG22772.1"/>
    </source>
</evidence>
<dbReference type="RefSeq" id="WP_069639935.1">
    <property type="nucleotide sequence ID" value="NZ_JAFBEZ010000002.1"/>
</dbReference>
<dbReference type="GO" id="GO:0005524">
    <property type="term" value="F:ATP binding"/>
    <property type="evidence" value="ECO:0007669"/>
    <property type="project" value="InterPro"/>
</dbReference>
<comment type="caution">
    <text evidence="2">The sequence shown here is derived from an EMBL/GenBank/DDBJ whole genome shotgun (WGS) entry which is preliminary data.</text>
</comment>
<dbReference type="InterPro" id="IPR003806">
    <property type="entry name" value="ATP-grasp_PylC-type"/>
</dbReference>
<dbReference type="STRING" id="1131292.BCR24_02765"/>
<dbReference type="AlphaFoldDB" id="A0A1E5HCU9"/>
<feature type="domain" description="ATP-grasp fold PylC-type" evidence="1">
    <location>
        <begin position="113"/>
        <end position="260"/>
    </location>
</feature>
<gene>
    <name evidence="2" type="ORF">BCR24_02765</name>
</gene>
<dbReference type="OrthoDB" id="40611at2"/>
<dbReference type="Proteomes" id="UP000094469">
    <property type="component" value="Unassembled WGS sequence"/>
</dbReference>
<sequence>MRIVLTGGRSPLALFFGQKLKQMGHEMYMLEHFSPTFANYTNIFTKIEVIAPPAQQFETFRKEVLSFIERNAIDLLLPINEETLYYGLLQEEIQHRGTSFLIGEQELLNTLHNKLTFITWCEAIGLLVPKSELYVAQAVDFSKQLVKPIYSRFGQSVFFSEEAITTIDSENYIVQEKIEGQQICLSLMLKNGQLISACAYDTNLGIENFASITYVPFEHPKLTQIIEILSQHLSQNGFFSFDFMFDGTTFYPIECNPRLTFGAVLDNERIIAGLLDTPVKEINKRITTSYGIKLLWLGKIITQKNWRKTYPTYLKTQDVLAEAFVWQTWLMLPWVLAQYFLKAKKQKLSITDFVVQDISYQVDKNEGTEGSDE</sequence>
<name>A0A1E5HCU9_9ENTE</name>